<reference evidence="3 4" key="1">
    <citation type="journal article" date="2022" name="bioRxiv">
        <title>Genomics of Preaxostyla Flagellates Illuminates Evolutionary Transitions and the Path Towards Mitochondrial Loss.</title>
        <authorList>
            <person name="Novak L.V.F."/>
            <person name="Treitli S.C."/>
            <person name="Pyrih J."/>
            <person name="Halakuc P."/>
            <person name="Pipaliya S.V."/>
            <person name="Vacek V."/>
            <person name="Brzon O."/>
            <person name="Soukal P."/>
            <person name="Eme L."/>
            <person name="Dacks J.B."/>
            <person name="Karnkowska A."/>
            <person name="Elias M."/>
            <person name="Hampl V."/>
        </authorList>
    </citation>
    <scope>NUCLEOTIDE SEQUENCE [LARGE SCALE GENOMIC DNA]</scope>
    <source>
        <strain evidence="3">NAU3</strain>
        <tissue evidence="3">Gut</tissue>
    </source>
</reference>
<dbReference type="InterPro" id="IPR045250">
    <property type="entry name" value="p23-like"/>
</dbReference>
<dbReference type="SUPFAM" id="SSF49764">
    <property type="entry name" value="HSP20-like chaperones"/>
    <property type="match status" value="1"/>
</dbReference>
<dbReference type="PANTHER" id="PTHR22932">
    <property type="entry name" value="TELOMERASE-BINDING PROTEIN P23 HSP90 CO-CHAPERONE"/>
    <property type="match status" value="1"/>
</dbReference>
<protein>
    <recommendedName>
        <fullName evidence="2">CS domain-containing protein</fullName>
    </recommendedName>
</protein>
<evidence type="ECO:0000259" key="2">
    <source>
        <dbReference type="PROSITE" id="PS51203"/>
    </source>
</evidence>
<evidence type="ECO:0000256" key="1">
    <source>
        <dbReference type="ARBA" id="ARBA00025733"/>
    </source>
</evidence>
<keyword evidence="4" id="KW-1185">Reference proteome</keyword>
<name>A0ABQ9YFZ6_9EUKA</name>
<dbReference type="PANTHER" id="PTHR22932:SF1">
    <property type="entry name" value="CO-CHAPERONE PROTEIN DAF-41"/>
    <property type="match status" value="1"/>
</dbReference>
<gene>
    <name evidence="3" type="ORF">BLNAU_2403</name>
</gene>
<evidence type="ECO:0000313" key="4">
    <source>
        <dbReference type="Proteomes" id="UP001281761"/>
    </source>
</evidence>
<dbReference type="PROSITE" id="PS51203">
    <property type="entry name" value="CS"/>
    <property type="match status" value="1"/>
</dbReference>
<evidence type="ECO:0000313" key="3">
    <source>
        <dbReference type="EMBL" id="KAK2962571.1"/>
    </source>
</evidence>
<dbReference type="InterPro" id="IPR008978">
    <property type="entry name" value="HSP20-like_chaperone"/>
</dbReference>
<comment type="similarity">
    <text evidence="1">Belongs to the p23/wos2 family.</text>
</comment>
<accession>A0ABQ9YFZ6</accession>
<dbReference type="InterPro" id="IPR007052">
    <property type="entry name" value="CS_dom"/>
</dbReference>
<feature type="domain" description="CS" evidence="2">
    <location>
        <begin position="4"/>
        <end position="94"/>
    </location>
</feature>
<dbReference type="Gene3D" id="2.60.40.790">
    <property type="match status" value="1"/>
</dbReference>
<comment type="caution">
    <text evidence="3">The sequence shown here is derived from an EMBL/GenBank/DDBJ whole genome shotgun (WGS) entry which is preliminary data.</text>
</comment>
<proteinExistence type="inferred from homology"/>
<dbReference type="Proteomes" id="UP001281761">
    <property type="component" value="Unassembled WGS sequence"/>
</dbReference>
<dbReference type="EMBL" id="JARBJD010000010">
    <property type="protein sequence ID" value="KAK2962571.1"/>
    <property type="molecule type" value="Genomic_DNA"/>
</dbReference>
<sequence length="138" mass="16181">MENTLTPILYWAQRTDRLYLKFETINLKQDTAKLIVNGSHIEFTGVCSSDGKNFYSSLDLFAPIEEKPISLNVSARYYTVTIKKIERKWWNQLLLEGKSKFVKIDWDHWVDEDDELPFGVEFGYDIPIPEEKIPSDNM</sequence>
<organism evidence="3 4">
    <name type="scientific">Blattamonas nauphoetae</name>
    <dbReference type="NCBI Taxonomy" id="2049346"/>
    <lineage>
        <taxon>Eukaryota</taxon>
        <taxon>Metamonada</taxon>
        <taxon>Preaxostyla</taxon>
        <taxon>Oxymonadida</taxon>
        <taxon>Blattamonas</taxon>
    </lineage>
</organism>